<dbReference type="PRINTS" id="PR00419">
    <property type="entry name" value="ADXRDTASE"/>
</dbReference>
<proteinExistence type="predicted"/>
<dbReference type="SUPFAM" id="SSF54373">
    <property type="entry name" value="FAD-linked reductases, C-terminal domain"/>
    <property type="match status" value="1"/>
</dbReference>
<dbReference type="SUPFAM" id="SSF51905">
    <property type="entry name" value="FAD/NAD(P)-binding domain"/>
    <property type="match status" value="1"/>
</dbReference>
<feature type="domain" description="Amine oxidase" evidence="1">
    <location>
        <begin position="14"/>
        <end position="437"/>
    </location>
</feature>
<dbReference type="Pfam" id="PF01593">
    <property type="entry name" value="Amino_oxidase"/>
    <property type="match status" value="1"/>
</dbReference>
<keyword evidence="3" id="KW-1185">Reference proteome</keyword>
<organism evidence="2 3">
    <name type="scientific">Actinocorallia cavernae</name>
    <dbReference type="NCBI Taxonomy" id="328075"/>
    <lineage>
        <taxon>Bacteria</taxon>
        <taxon>Bacillati</taxon>
        <taxon>Actinomycetota</taxon>
        <taxon>Actinomycetes</taxon>
        <taxon>Streptosporangiales</taxon>
        <taxon>Thermomonosporaceae</taxon>
        <taxon>Actinocorallia</taxon>
    </lineage>
</organism>
<dbReference type="EMBL" id="BAABFF010000001">
    <property type="protein sequence ID" value="GAA4563508.1"/>
    <property type="molecule type" value="Genomic_DNA"/>
</dbReference>
<name>A0ABP8S6Z7_9ACTN</name>
<dbReference type="PANTHER" id="PTHR42923">
    <property type="entry name" value="PROTOPORPHYRINOGEN OXIDASE"/>
    <property type="match status" value="1"/>
</dbReference>
<gene>
    <name evidence="2" type="ORF">GCM10023100_02820</name>
</gene>
<dbReference type="Proteomes" id="UP001500691">
    <property type="component" value="Unassembled WGS sequence"/>
</dbReference>
<dbReference type="InterPro" id="IPR036188">
    <property type="entry name" value="FAD/NAD-bd_sf"/>
</dbReference>
<evidence type="ECO:0000313" key="3">
    <source>
        <dbReference type="Proteomes" id="UP001500691"/>
    </source>
</evidence>
<protein>
    <recommendedName>
        <fullName evidence="1">Amine oxidase domain-containing protein</fullName>
    </recommendedName>
</protein>
<dbReference type="RefSeq" id="WP_346075070.1">
    <property type="nucleotide sequence ID" value="NZ_BAABFF010000001.1"/>
</dbReference>
<accession>A0ABP8S6Z7</accession>
<evidence type="ECO:0000259" key="1">
    <source>
        <dbReference type="Pfam" id="PF01593"/>
    </source>
</evidence>
<dbReference type="InterPro" id="IPR002937">
    <property type="entry name" value="Amino_oxidase"/>
</dbReference>
<sequence>MTPELDVAVVGAGIAGLTAAHELRRAGLSVRVYEQLPDVGGRMRSLRHQGWTVDTGAEQVASRGYRATWELLRRLGVTPADVPRVGGGVAVWRGGRARPGLGERTAVLTGAGLSARARRDLAAFSAWSGRRAARFDGDRPERTPLGATTVREAITRYHRDLHDYLFQPVAGCFFGWDTGRSAAAPLVSLLLEAGAPSSWRTYREGMDFLARRLAADTEVVTGRSTVREVVDAGGHAVLRCDDGEVRARAAVLAVPAPVAVALRPEVPADERPFLTACTFTPMLKVSCLLDRPLAPPRPRGPVHILLTPAAEEQVLSGVVVDHAKDPGRAPEGRGLITLVAAPRQVPELLDADPDDAADLLVHAAERYVPGIGAARRHHFAHTFRHGLPEATPAALAERAAFLDRPVRAVEYAGDWVMLRPASEGAVRAGALAASRVLSRLGRPRPAGPDRLEKSVATA</sequence>
<evidence type="ECO:0000313" key="2">
    <source>
        <dbReference type="EMBL" id="GAA4563508.1"/>
    </source>
</evidence>
<reference evidence="3" key="1">
    <citation type="journal article" date="2019" name="Int. J. Syst. Evol. Microbiol.">
        <title>The Global Catalogue of Microorganisms (GCM) 10K type strain sequencing project: providing services to taxonomists for standard genome sequencing and annotation.</title>
        <authorList>
            <consortium name="The Broad Institute Genomics Platform"/>
            <consortium name="The Broad Institute Genome Sequencing Center for Infectious Disease"/>
            <person name="Wu L."/>
            <person name="Ma J."/>
        </authorList>
    </citation>
    <scope>NUCLEOTIDE SEQUENCE [LARGE SCALE GENOMIC DNA]</scope>
    <source>
        <strain evidence="3">JCM 13278</strain>
    </source>
</reference>
<comment type="caution">
    <text evidence="2">The sequence shown here is derived from an EMBL/GenBank/DDBJ whole genome shotgun (WGS) entry which is preliminary data.</text>
</comment>
<dbReference type="InterPro" id="IPR050464">
    <property type="entry name" value="Zeta_carotene_desat/Oxidored"/>
</dbReference>
<dbReference type="Gene3D" id="3.50.50.60">
    <property type="entry name" value="FAD/NAD(P)-binding domain"/>
    <property type="match status" value="1"/>
</dbReference>